<dbReference type="RefSeq" id="WP_087206610.1">
    <property type="nucleotide sequence ID" value="NZ_CP021431.1"/>
</dbReference>
<dbReference type="OrthoDB" id="3322489at2"/>
<dbReference type="InterPro" id="IPR022272">
    <property type="entry name" value="Lipocalin_CS"/>
</dbReference>
<dbReference type="SUPFAM" id="SSF52540">
    <property type="entry name" value="P-loop containing nucleoside triphosphate hydrolases"/>
    <property type="match status" value="1"/>
</dbReference>
<dbReference type="Gene3D" id="3.40.50.300">
    <property type="entry name" value="P-loop containing nucleotide triphosphate hydrolases"/>
    <property type="match status" value="1"/>
</dbReference>
<dbReference type="InterPro" id="IPR027417">
    <property type="entry name" value="P-loop_NTPase"/>
</dbReference>
<organism evidence="2 3">
    <name type="scientific">Yoonia vestfoldensis</name>
    <dbReference type="NCBI Taxonomy" id="245188"/>
    <lineage>
        <taxon>Bacteria</taxon>
        <taxon>Pseudomonadati</taxon>
        <taxon>Pseudomonadota</taxon>
        <taxon>Alphaproteobacteria</taxon>
        <taxon>Rhodobacterales</taxon>
        <taxon>Paracoccaceae</taxon>
        <taxon>Yoonia</taxon>
    </lineage>
</organism>
<evidence type="ECO:0000313" key="3">
    <source>
        <dbReference type="Proteomes" id="UP000195273"/>
    </source>
</evidence>
<dbReference type="Proteomes" id="UP000195273">
    <property type="component" value="Chromosome"/>
</dbReference>
<dbReference type="KEGG" id="lvs:LOKVESSMR4R_01053"/>
<protein>
    <submittedName>
        <fullName evidence="2">AAA ATPase domain protein</fullName>
    </submittedName>
</protein>
<dbReference type="InterPro" id="IPR051396">
    <property type="entry name" value="Bact_Antivir_Def_Nuclease"/>
</dbReference>
<proteinExistence type="predicted"/>
<dbReference type="EMBL" id="CP021431">
    <property type="protein sequence ID" value="ARU00382.1"/>
    <property type="molecule type" value="Genomic_DNA"/>
</dbReference>
<dbReference type="Pfam" id="PF13175">
    <property type="entry name" value="AAA_15"/>
    <property type="match status" value="1"/>
</dbReference>
<reference evidence="2 3" key="1">
    <citation type="submission" date="2017-05" db="EMBL/GenBank/DDBJ databases">
        <title>Genome Sequence of Loktanella vestfoldensis Strain SMR4r Isolated from a Culture of the Diatom Skeletonema marinoi.</title>
        <authorList>
            <person name="Topel M."/>
            <person name="Pinder M.I.M."/>
            <person name="Johansson O.N."/>
            <person name="Kourtchenko O."/>
            <person name="Godhe A."/>
            <person name="Clarke A.K."/>
        </authorList>
    </citation>
    <scope>NUCLEOTIDE SEQUENCE [LARGE SCALE GENOMIC DNA]</scope>
    <source>
        <strain evidence="2 3">SMR4r</strain>
    </source>
</reference>
<dbReference type="PANTHER" id="PTHR43581">
    <property type="entry name" value="ATP/GTP PHOSPHATASE"/>
    <property type="match status" value="1"/>
</dbReference>
<keyword evidence="3" id="KW-1185">Reference proteome</keyword>
<name>A0A1Y0EAK1_9RHOB</name>
<feature type="domain" description="Endonuclease GajA/Old nuclease/RecF-like AAA" evidence="1">
    <location>
        <begin position="239"/>
        <end position="344"/>
    </location>
</feature>
<gene>
    <name evidence="2" type="ORF">LOKVESSMR4R_01053</name>
</gene>
<dbReference type="PROSITE" id="PS00213">
    <property type="entry name" value="LIPOCALIN"/>
    <property type="match status" value="1"/>
</dbReference>
<evidence type="ECO:0000313" key="2">
    <source>
        <dbReference type="EMBL" id="ARU00382.1"/>
    </source>
</evidence>
<dbReference type="InterPro" id="IPR041685">
    <property type="entry name" value="AAA_GajA/Old/RecF-like"/>
</dbReference>
<dbReference type="AlphaFoldDB" id="A0A1Y0EAK1"/>
<evidence type="ECO:0000259" key="1">
    <source>
        <dbReference type="Pfam" id="PF13175"/>
    </source>
</evidence>
<accession>A0A1Y0EAK1</accession>
<sequence length="584" mass="65847">MPIYLEGIAVQFYRGIGPETQYIAPFTAMNFFVGANNAGKSVILNVIKERLGADQVRADTLALDSHRGLEAGSPRVLLGLQYPNVKSHVETVLTDLLRPRGEPSMPSFDEEKTRHLAHGVVQELADIAGFWFQVGQKSATLQLDDQQRKTLSGCLEPRSWQYLTNNLGMLQYHHWQECPSACLSILLGKIWFKFPERLIIPAKRQLAAGDDAFDDLSGKGLIRHLAELQNPDHHEREKKQVFDQINIFLREVTGKPDAQLEVPNHRDHLLVHMDNKVLPLSSLGTGIHEVILIAAFCTIHQHRIMCIEEPEIHLHPLLQRKLIRYLQDKTKNQYFIATHSAAFIDTPGASVFHIRNDGVQTSVTPAIIKDDRRAICDELGYRASDILQANAVIWVEGPSDRIYIRRWVQEIDASLQEGVHYTIMFYGGGLIKHLSVDDDALEDFIKLRDLNRNSVVVIDSDKDKPRAKLKPAVARIKAEMSQDGGLVWITQGREIENYVPHDQLQAALKQIHTKVYGEAEAGGQFDHAFYFRRKASKDAVYKEGDKVGAAKIVCAAQVDLDVLDLRQRVKELAKMIRRANGLSA</sequence>
<dbReference type="PANTHER" id="PTHR43581:SF2">
    <property type="entry name" value="EXCINUCLEASE ATPASE SUBUNIT"/>
    <property type="match status" value="1"/>
</dbReference>